<evidence type="ECO:0000313" key="2">
    <source>
        <dbReference type="Proteomes" id="UP000484381"/>
    </source>
</evidence>
<name>A0A7X1NK52_9BURK</name>
<comment type="caution">
    <text evidence="1">The sequence shown here is derived from an EMBL/GenBank/DDBJ whole genome shotgun (WGS) entry which is preliminary data.</text>
</comment>
<proteinExistence type="predicted"/>
<keyword evidence="2" id="KW-1185">Reference proteome</keyword>
<accession>A0A7X1NK52</accession>
<evidence type="ECO:0000313" key="1">
    <source>
        <dbReference type="EMBL" id="MPW23455.1"/>
    </source>
</evidence>
<dbReference type="EMBL" id="WHNP01000110">
    <property type="protein sequence ID" value="MPW23455.1"/>
    <property type="molecule type" value="Genomic_DNA"/>
</dbReference>
<sequence>MESVEILTEPEHRRRRSVEVKLAIEQETQSADFLRSAETVSRPLVPVDDTRKVRRLAGYINSGIAGKGQFVRQHPTSYRLPGRRLTAD</sequence>
<dbReference type="Proteomes" id="UP000484381">
    <property type="component" value="Unassembled WGS sequence"/>
</dbReference>
<organism evidence="1 2">
    <name type="scientific">Paraburkholderia franconis</name>
    <dbReference type="NCBI Taxonomy" id="2654983"/>
    <lineage>
        <taxon>Bacteria</taxon>
        <taxon>Pseudomonadati</taxon>
        <taxon>Pseudomonadota</taxon>
        <taxon>Betaproteobacteria</taxon>
        <taxon>Burkholderiales</taxon>
        <taxon>Burkholderiaceae</taxon>
        <taxon>Paraburkholderia</taxon>
    </lineage>
</organism>
<reference evidence="1 2" key="1">
    <citation type="submission" date="2019-10" db="EMBL/GenBank/DDBJ databases">
        <title>Paraburkholderia sp. isolated from nodules of Mimosa pudica from Brazilian Atlantic Forest soils.</title>
        <authorList>
            <person name="Paulitsch F."/>
            <person name="Hungria M."/>
            <person name="Dall'Agnol R."/>
        </authorList>
    </citation>
    <scope>NUCLEOTIDE SEQUENCE [LARGE SCALE GENOMIC DNA]</scope>
    <source>
        <strain evidence="1 2">CNPSo 3157</strain>
    </source>
</reference>
<dbReference type="AlphaFoldDB" id="A0A7X1NK52"/>
<gene>
    <name evidence="1" type="ORF">GCT13_43640</name>
</gene>
<protein>
    <submittedName>
        <fullName evidence="1">Uncharacterized protein</fullName>
    </submittedName>
</protein>